<feature type="domain" description="Peptidase M20 dimerisation" evidence="3">
    <location>
        <begin position="195"/>
        <end position="291"/>
    </location>
</feature>
<keyword evidence="1" id="KW-0378">Hydrolase</keyword>
<dbReference type="Pfam" id="PF01546">
    <property type="entry name" value="Peptidase_M20"/>
    <property type="match status" value="1"/>
</dbReference>
<dbReference type="InterPro" id="IPR002933">
    <property type="entry name" value="Peptidase_M20"/>
</dbReference>
<dbReference type="AlphaFoldDB" id="A0A0E9LTR9"/>
<dbReference type="Gene3D" id="3.30.70.360">
    <property type="match status" value="1"/>
</dbReference>
<dbReference type="RefSeq" id="WP_062122093.1">
    <property type="nucleotide sequence ID" value="NZ_BAZW01000001.1"/>
</dbReference>
<dbReference type="SUPFAM" id="SSF53187">
    <property type="entry name" value="Zn-dependent exopeptidases"/>
    <property type="match status" value="1"/>
</dbReference>
<keyword evidence="2" id="KW-0479">Metal-binding</keyword>
<dbReference type="GO" id="GO:0019877">
    <property type="term" value="P:diaminopimelate biosynthetic process"/>
    <property type="evidence" value="ECO:0007669"/>
    <property type="project" value="UniProtKB-ARBA"/>
</dbReference>
<dbReference type="Proteomes" id="UP000032900">
    <property type="component" value="Unassembled WGS sequence"/>
</dbReference>
<organism evidence="4 5">
    <name type="scientific">Geofilum rubicundum JCM 15548</name>
    <dbReference type="NCBI Taxonomy" id="1236989"/>
    <lineage>
        <taxon>Bacteria</taxon>
        <taxon>Pseudomonadati</taxon>
        <taxon>Bacteroidota</taxon>
        <taxon>Bacteroidia</taxon>
        <taxon>Marinilabiliales</taxon>
        <taxon>Marinilabiliaceae</taxon>
        <taxon>Geofilum</taxon>
    </lineage>
</organism>
<evidence type="ECO:0000256" key="1">
    <source>
        <dbReference type="ARBA" id="ARBA00022801"/>
    </source>
</evidence>
<dbReference type="PIRSF" id="PIRSF005962">
    <property type="entry name" value="Pept_M20D_amidohydro"/>
    <property type="match status" value="1"/>
</dbReference>
<evidence type="ECO:0000313" key="5">
    <source>
        <dbReference type="Proteomes" id="UP000032900"/>
    </source>
</evidence>
<dbReference type="Pfam" id="PF07687">
    <property type="entry name" value="M20_dimer"/>
    <property type="match status" value="1"/>
</dbReference>
<dbReference type="GO" id="GO:0046872">
    <property type="term" value="F:metal ion binding"/>
    <property type="evidence" value="ECO:0007669"/>
    <property type="project" value="UniProtKB-KW"/>
</dbReference>
<evidence type="ECO:0000259" key="3">
    <source>
        <dbReference type="Pfam" id="PF07687"/>
    </source>
</evidence>
<dbReference type="PANTHER" id="PTHR11014:SF63">
    <property type="entry name" value="METALLOPEPTIDASE, PUTATIVE (AFU_ORTHOLOGUE AFUA_6G09600)-RELATED"/>
    <property type="match status" value="1"/>
</dbReference>
<dbReference type="GO" id="GO:0050118">
    <property type="term" value="F:N-acetyldiaminopimelate deacetylase activity"/>
    <property type="evidence" value="ECO:0007669"/>
    <property type="project" value="UniProtKB-ARBA"/>
</dbReference>
<dbReference type="Gene3D" id="3.40.630.10">
    <property type="entry name" value="Zn peptidases"/>
    <property type="match status" value="1"/>
</dbReference>
<protein>
    <submittedName>
        <fullName evidence="4">N-acetyl-L,L-diaminopimelate deacetylase</fullName>
    </submittedName>
</protein>
<feature type="binding site" evidence="2">
    <location>
        <position position="110"/>
    </location>
    <ligand>
        <name>Mn(2+)</name>
        <dbReference type="ChEBI" id="CHEBI:29035"/>
        <label>2</label>
    </ligand>
</feature>
<evidence type="ECO:0000256" key="2">
    <source>
        <dbReference type="PIRSR" id="PIRSR005962-1"/>
    </source>
</evidence>
<feature type="binding site" evidence="2">
    <location>
        <position position="108"/>
    </location>
    <ligand>
        <name>Mn(2+)</name>
        <dbReference type="ChEBI" id="CHEBI:29035"/>
        <label>2</label>
    </ligand>
</feature>
<dbReference type="NCBIfam" id="TIGR01891">
    <property type="entry name" value="amidohydrolases"/>
    <property type="match status" value="1"/>
</dbReference>
<feature type="binding site" evidence="2">
    <location>
        <position position="369"/>
    </location>
    <ligand>
        <name>Mn(2+)</name>
        <dbReference type="ChEBI" id="CHEBI:29035"/>
        <label>2</label>
    </ligand>
</feature>
<dbReference type="PANTHER" id="PTHR11014">
    <property type="entry name" value="PEPTIDASE M20 FAMILY MEMBER"/>
    <property type="match status" value="1"/>
</dbReference>
<dbReference type="OrthoDB" id="9776731at2"/>
<keyword evidence="5" id="KW-1185">Reference proteome</keyword>
<name>A0A0E9LTR9_9BACT</name>
<dbReference type="InterPro" id="IPR017439">
    <property type="entry name" value="Amidohydrolase"/>
</dbReference>
<keyword evidence="2" id="KW-0464">Manganese</keyword>
<proteinExistence type="predicted"/>
<dbReference type="InterPro" id="IPR011650">
    <property type="entry name" value="Peptidase_M20_dimer"/>
</dbReference>
<dbReference type="InterPro" id="IPR036264">
    <property type="entry name" value="Bact_exopeptidase_dim_dom"/>
</dbReference>
<evidence type="ECO:0000313" key="4">
    <source>
        <dbReference type="EMBL" id="GAO28255.1"/>
    </source>
</evidence>
<comment type="caution">
    <text evidence="4">The sequence shown here is derived from an EMBL/GenBank/DDBJ whole genome shotgun (WGS) entry which is preliminary data.</text>
</comment>
<gene>
    <name evidence="4" type="ORF">JCM15548_1321</name>
</gene>
<feature type="binding site" evidence="2">
    <location>
        <position position="144"/>
    </location>
    <ligand>
        <name>Mn(2+)</name>
        <dbReference type="ChEBI" id="CHEBI:29035"/>
        <label>2</label>
    </ligand>
</feature>
<dbReference type="SUPFAM" id="SSF55031">
    <property type="entry name" value="Bacterial exopeptidase dimerisation domain"/>
    <property type="match status" value="1"/>
</dbReference>
<reference evidence="4 5" key="1">
    <citation type="journal article" date="2015" name="Microbes Environ.">
        <title>Distribution and evolution of nitrogen fixation genes in the phylum bacteroidetes.</title>
        <authorList>
            <person name="Inoue J."/>
            <person name="Oshima K."/>
            <person name="Suda W."/>
            <person name="Sakamoto M."/>
            <person name="Iino T."/>
            <person name="Noda S."/>
            <person name="Hongoh Y."/>
            <person name="Hattori M."/>
            <person name="Ohkuma M."/>
        </authorList>
    </citation>
    <scope>NUCLEOTIDE SEQUENCE [LARGE SCALE GENOMIC DNA]</scope>
    <source>
        <strain evidence="4">JCM 15548</strain>
    </source>
</reference>
<dbReference type="STRING" id="1236989.JCM15548_1321"/>
<dbReference type="EMBL" id="BAZW01000001">
    <property type="protein sequence ID" value="GAO28255.1"/>
    <property type="molecule type" value="Genomic_DNA"/>
</dbReference>
<sequence>MHNIDRETIQKLTQEIYKDLLTYRRQLHQNPELSFEENETARYISQILRNHDIPIREGIAGTGIIATIQGERGTGRTIALRADMDALPIREATGLPFASQNNGVMHACGHDAHSASLLGTGIILNRLKKQWGGTILLIFQPGEEKFPGGASLILKEGALNHPRPDLIIGQHVLPEMASGNVGFKKGMYMASGDEVYITVNGKGGHAAMPHTLNDTILAASQVIVNLQQIVSRIVPANIPTVLSFGHIEGKGATNIIPEEVAIAGTLRTMNEDWRSRIKDKIRHIAETTAATYGCRAEVDIKDGYPMVLNNEEVTARAQELATEYLGKAHVETMETRMTAEDFGFYSQEFPATFYRFGVRQNDGETGALHTPRFNLNEKSLETSCGLMTWVALNMLQP</sequence>
<accession>A0A0E9LTR9</accession>
<feature type="binding site" evidence="2">
    <location>
        <position position="171"/>
    </location>
    <ligand>
        <name>Mn(2+)</name>
        <dbReference type="ChEBI" id="CHEBI:29035"/>
        <label>2</label>
    </ligand>
</feature>
<dbReference type="CDD" id="cd03886">
    <property type="entry name" value="M20_Acy1"/>
    <property type="match status" value="1"/>
</dbReference>
<dbReference type="FunFam" id="3.30.70.360:FF:000001">
    <property type="entry name" value="N-acetyldiaminopimelate deacetylase"/>
    <property type="match status" value="1"/>
</dbReference>
<comment type="cofactor">
    <cofactor evidence="2">
        <name>Mn(2+)</name>
        <dbReference type="ChEBI" id="CHEBI:29035"/>
    </cofactor>
    <text evidence="2">The Mn(2+) ion enhances activity.</text>
</comment>